<gene>
    <name evidence="2" type="ORF">DMAD_07664</name>
</gene>
<evidence type="ECO:0000256" key="1">
    <source>
        <dbReference type="SAM" id="MobiDB-lite"/>
    </source>
</evidence>
<dbReference type="AlphaFoldDB" id="A0AAU9EP22"/>
<evidence type="ECO:0000313" key="2">
    <source>
        <dbReference type="EMBL" id="BFF88738.1"/>
    </source>
</evidence>
<protein>
    <submittedName>
        <fullName evidence="2">Uncharacterized protein</fullName>
    </submittedName>
</protein>
<accession>A0AAU9EP22</accession>
<feature type="region of interest" description="Disordered" evidence="1">
    <location>
        <begin position="1"/>
        <end position="50"/>
    </location>
</feature>
<organism evidence="2 3">
    <name type="scientific">Drosophila madeirensis</name>
    <name type="common">Fruit fly</name>
    <dbReference type="NCBI Taxonomy" id="30013"/>
    <lineage>
        <taxon>Eukaryota</taxon>
        <taxon>Metazoa</taxon>
        <taxon>Ecdysozoa</taxon>
        <taxon>Arthropoda</taxon>
        <taxon>Hexapoda</taxon>
        <taxon>Insecta</taxon>
        <taxon>Pterygota</taxon>
        <taxon>Neoptera</taxon>
        <taxon>Endopterygota</taxon>
        <taxon>Diptera</taxon>
        <taxon>Brachycera</taxon>
        <taxon>Muscomorpha</taxon>
        <taxon>Ephydroidea</taxon>
        <taxon>Drosophilidae</taxon>
        <taxon>Drosophila</taxon>
        <taxon>Sophophora</taxon>
    </lineage>
</organism>
<evidence type="ECO:0000313" key="3">
    <source>
        <dbReference type="Proteomes" id="UP001500889"/>
    </source>
</evidence>
<proteinExistence type="predicted"/>
<dbReference type="Proteomes" id="UP001500889">
    <property type="component" value="Chromosome O"/>
</dbReference>
<sequence length="91" mass="9369">MQVEDSAQTSQTPSDVSQEPTPTPSDVSQEPTQSTGCSAATHPEPPANSINTKTYCLVVPAIDNSSTTLQPHVLSNTVDDASSIVSGSLAI</sequence>
<reference evidence="2 3" key="1">
    <citation type="submission" date="2024-02" db="EMBL/GenBank/DDBJ databases">
        <title>A chromosome-level genome assembly of Drosophila madeirensis, a fruit fly species endemic to Madeira island.</title>
        <authorList>
            <person name="Tomihara K."/>
            <person name="Llopart A."/>
            <person name="Yamamoto D."/>
        </authorList>
    </citation>
    <scope>NUCLEOTIDE SEQUENCE [LARGE SCALE GENOMIC DNA]</scope>
    <source>
        <strain evidence="2 3">RF1</strain>
    </source>
</reference>
<keyword evidence="3" id="KW-1185">Reference proteome</keyword>
<feature type="compositionally biased region" description="Polar residues" evidence="1">
    <location>
        <begin position="1"/>
        <end position="38"/>
    </location>
</feature>
<name>A0AAU9EP22_DROMD</name>
<dbReference type="EMBL" id="AP029263">
    <property type="protein sequence ID" value="BFF88738.1"/>
    <property type="molecule type" value="Genomic_DNA"/>
</dbReference>